<feature type="compositionally biased region" description="Polar residues" evidence="1">
    <location>
        <begin position="343"/>
        <end position="355"/>
    </location>
</feature>
<feature type="region of interest" description="Disordered" evidence="1">
    <location>
        <begin position="342"/>
        <end position="366"/>
    </location>
</feature>
<evidence type="ECO:0000256" key="1">
    <source>
        <dbReference type="SAM" id="MobiDB-lite"/>
    </source>
</evidence>
<feature type="compositionally biased region" description="Polar residues" evidence="1">
    <location>
        <begin position="578"/>
        <end position="592"/>
    </location>
</feature>
<dbReference type="RefSeq" id="XP_009050209.1">
    <property type="nucleotide sequence ID" value="XM_009051961.1"/>
</dbReference>
<feature type="region of interest" description="Disordered" evidence="1">
    <location>
        <begin position="42"/>
        <end position="165"/>
    </location>
</feature>
<dbReference type="EMBL" id="KB201145">
    <property type="protein sequence ID" value="ESO99098.1"/>
    <property type="molecule type" value="Genomic_DNA"/>
</dbReference>
<protein>
    <submittedName>
        <fullName evidence="2">Uncharacterized protein</fullName>
    </submittedName>
</protein>
<keyword evidence="3" id="KW-1185">Reference proteome</keyword>
<dbReference type="AlphaFoldDB" id="V4A5A1"/>
<organism evidence="2 3">
    <name type="scientific">Lottia gigantea</name>
    <name type="common">Giant owl limpet</name>
    <dbReference type="NCBI Taxonomy" id="225164"/>
    <lineage>
        <taxon>Eukaryota</taxon>
        <taxon>Metazoa</taxon>
        <taxon>Spiralia</taxon>
        <taxon>Lophotrochozoa</taxon>
        <taxon>Mollusca</taxon>
        <taxon>Gastropoda</taxon>
        <taxon>Patellogastropoda</taxon>
        <taxon>Lottioidea</taxon>
        <taxon>Lottiidae</taxon>
        <taxon>Lottia</taxon>
    </lineage>
</organism>
<gene>
    <name evidence="2" type="ORF">LOTGIDRAFT_173937</name>
</gene>
<feature type="compositionally biased region" description="Polar residues" evidence="1">
    <location>
        <begin position="70"/>
        <end position="79"/>
    </location>
</feature>
<dbReference type="OrthoDB" id="515799at2759"/>
<dbReference type="Proteomes" id="UP000030746">
    <property type="component" value="Unassembled WGS sequence"/>
</dbReference>
<evidence type="ECO:0000313" key="2">
    <source>
        <dbReference type="EMBL" id="ESO99098.1"/>
    </source>
</evidence>
<feature type="compositionally biased region" description="Polar residues" evidence="1">
    <location>
        <begin position="144"/>
        <end position="153"/>
    </location>
</feature>
<feature type="region of interest" description="Disordered" evidence="1">
    <location>
        <begin position="270"/>
        <end position="294"/>
    </location>
</feature>
<feature type="compositionally biased region" description="Low complexity" evidence="1">
    <location>
        <begin position="42"/>
        <end position="61"/>
    </location>
</feature>
<feature type="compositionally biased region" description="Polar residues" evidence="1">
    <location>
        <begin position="270"/>
        <end position="286"/>
    </location>
</feature>
<dbReference type="GeneID" id="20242566"/>
<dbReference type="HOGENOM" id="CLU_399734_0_0_1"/>
<accession>V4A5A1</accession>
<dbReference type="CTD" id="20242566"/>
<proteinExistence type="predicted"/>
<dbReference type="KEGG" id="lgi:LOTGIDRAFT_173937"/>
<dbReference type="STRING" id="225164.V4A5A1"/>
<sequence>MLPQTVPKLDLTLSNYKEHFQFNSPSTNKGKTSTATVTATQTATTAQPTATAQPVATTASSIIPAEEQNKPNIDLSSESESPKVNKISVKLSGEEGPSFISESSPFLGDENAVFPDDLFSNHEHKPDTSSVPSDTKPSTKDSASESPKQTVTTPPKKANCDETEDSMQEKLQKLYESSKQGWSSETGKTVTLAQLMLMCGKDKKLILEYDWCPKTVSNDNLTHKLANMLRRLAHLAATEFSDFSGSKSKSGTSKTTACSMCGTIASRSKVQTANKGTNTSRMNRPVKTTDNHTNDTSEVASTIMGHDISVVQCSNPVIANQMPLSPQNGVFRVPMAVPLRHNQPPSHVSQATVSQLIRPPEPKSNFLIPRKRKKQKNKSIIIQRTLLPKTTKDQYSILPTMNNNQQPLITNTTIPLSQPGGVITQPYSPISLNSSLQQAQPSPPIVPIIGISENQSTISVPVTQPNRTEQVCSYSFFLEQQILSMDNAVTTSTDGLTPLLSSPSKDQIRRTIQQTSPPNLSTLLDMSLPAPSAGDNSTAEKLLDIALVNSNSGFSNFLGTPVKVQTPVKSEPGMLTPTLKTPTYQTDRNQLSPPNPTLLKLGFSTSDAQWLNGESQDISLSSFLTETPTKKTTAVQPSIVPPHNIFSEHSQDSIVETSFQSMLNESSMDLVSKFAKLADHIVGPHADKT</sequence>
<name>V4A5A1_LOTGI</name>
<evidence type="ECO:0000313" key="3">
    <source>
        <dbReference type="Proteomes" id="UP000030746"/>
    </source>
</evidence>
<feature type="region of interest" description="Disordered" evidence="1">
    <location>
        <begin position="568"/>
        <end position="593"/>
    </location>
</feature>
<reference evidence="2 3" key="1">
    <citation type="journal article" date="2013" name="Nature">
        <title>Insights into bilaterian evolution from three spiralian genomes.</title>
        <authorList>
            <person name="Simakov O."/>
            <person name="Marletaz F."/>
            <person name="Cho S.J."/>
            <person name="Edsinger-Gonzales E."/>
            <person name="Havlak P."/>
            <person name="Hellsten U."/>
            <person name="Kuo D.H."/>
            <person name="Larsson T."/>
            <person name="Lv J."/>
            <person name="Arendt D."/>
            <person name="Savage R."/>
            <person name="Osoegawa K."/>
            <person name="de Jong P."/>
            <person name="Grimwood J."/>
            <person name="Chapman J.A."/>
            <person name="Shapiro H."/>
            <person name="Aerts A."/>
            <person name="Otillar R.P."/>
            <person name="Terry A.Y."/>
            <person name="Boore J.L."/>
            <person name="Grigoriev I.V."/>
            <person name="Lindberg D.R."/>
            <person name="Seaver E.C."/>
            <person name="Weisblat D.A."/>
            <person name="Putnam N.H."/>
            <person name="Rokhsar D.S."/>
        </authorList>
    </citation>
    <scope>NUCLEOTIDE SEQUENCE [LARGE SCALE GENOMIC DNA]</scope>
</reference>